<evidence type="ECO:0000313" key="4">
    <source>
        <dbReference type="Proteomes" id="UP000441772"/>
    </source>
</evidence>
<accession>A0A6I1GE27</accession>
<feature type="transmembrane region" description="Helical" evidence="2">
    <location>
        <begin position="28"/>
        <end position="46"/>
    </location>
</feature>
<keyword evidence="2" id="KW-0472">Membrane</keyword>
<protein>
    <submittedName>
        <fullName evidence="3">5-bromo-4-chloroindolyl phosphate hydrolysis protein</fullName>
    </submittedName>
</protein>
<keyword evidence="2" id="KW-0812">Transmembrane</keyword>
<proteinExistence type="predicted"/>
<feature type="region of interest" description="Disordered" evidence="1">
    <location>
        <begin position="225"/>
        <end position="279"/>
    </location>
</feature>
<dbReference type="RefSeq" id="WP_226836136.1">
    <property type="nucleotide sequence ID" value="NZ_JBHSKZ010000018.1"/>
</dbReference>
<evidence type="ECO:0000313" key="3">
    <source>
        <dbReference type="EMBL" id="KAB7789880.1"/>
    </source>
</evidence>
<dbReference type="InterPro" id="IPR018770">
    <property type="entry name" value="ChloroindolylP_hydrolase"/>
</dbReference>
<dbReference type="EMBL" id="WBVT01000028">
    <property type="protein sequence ID" value="KAB7789880.1"/>
    <property type="molecule type" value="Genomic_DNA"/>
</dbReference>
<evidence type="ECO:0000256" key="1">
    <source>
        <dbReference type="SAM" id="MobiDB-lite"/>
    </source>
</evidence>
<dbReference type="Proteomes" id="UP000441772">
    <property type="component" value="Unassembled WGS sequence"/>
</dbReference>
<keyword evidence="2" id="KW-1133">Transmembrane helix</keyword>
<evidence type="ECO:0000256" key="2">
    <source>
        <dbReference type="SAM" id="Phobius"/>
    </source>
</evidence>
<comment type="caution">
    <text evidence="3">The sequence shown here is derived from an EMBL/GenBank/DDBJ whole genome shotgun (WGS) entry which is preliminary data.</text>
</comment>
<feature type="compositionally biased region" description="Low complexity" evidence="1">
    <location>
        <begin position="225"/>
        <end position="262"/>
    </location>
</feature>
<reference evidence="3 4" key="1">
    <citation type="submission" date="2019-09" db="EMBL/GenBank/DDBJ databases">
        <title>Characterization of the phylogenetic diversity of two novel species belonging to the genus Bifidobacterium: Bifidobacterium cebidarum sp. nov. and Bifidobacterium leontopitheci sp. nov.</title>
        <authorList>
            <person name="Lugli G.A."/>
            <person name="Duranti S."/>
            <person name="Milani C."/>
            <person name="Turroni F."/>
            <person name="Ventura M."/>
        </authorList>
    </citation>
    <scope>NUCLEOTIDE SEQUENCE [LARGE SCALE GENOMIC DNA]</scope>
    <source>
        <strain evidence="3 4">LMG 31471</strain>
    </source>
</reference>
<name>A0A6I1GE27_9BIFI</name>
<organism evidence="3 4">
    <name type="scientific">Bifidobacterium leontopitheci</name>
    <dbReference type="NCBI Taxonomy" id="2650774"/>
    <lineage>
        <taxon>Bacteria</taxon>
        <taxon>Bacillati</taxon>
        <taxon>Actinomycetota</taxon>
        <taxon>Actinomycetes</taxon>
        <taxon>Bifidobacteriales</taxon>
        <taxon>Bifidobacteriaceae</taxon>
        <taxon>Bifidobacterium</taxon>
    </lineage>
</organism>
<keyword evidence="4" id="KW-1185">Reference proteome</keyword>
<sequence length="279" mass="28570">MLSIIAGFIAGFALGALAFVLLKGGVAGLVVGAAAAALGYVGVSALTERQRRIGNIAVDLVPDGDKALAVIDQANACVERITGLMNRIHDMRVRSEANDVVAATNALIRYVTGEPKAYPTLSHFINVYGDQTASLLQGYLDVERAGVLSQLGRARTETIEALQALETTAAGELRHAVEAKTLSLTADSDAIVRLARMDGYDESLRLQDEPPAVAASDSAASDSAASAAALPATSAPEPTTSATAAPVAASAVTASTISAGETDPTETRPTETRPTGKAV</sequence>
<dbReference type="Pfam" id="PF10112">
    <property type="entry name" value="Halogen_Hydrol"/>
    <property type="match status" value="1"/>
</dbReference>
<dbReference type="AlphaFoldDB" id="A0A6I1GE27"/>
<gene>
    <name evidence="3" type="ORF">F7D09_1604</name>
</gene>